<dbReference type="GeneID" id="27340551"/>
<comment type="catalytic activity">
    <reaction evidence="11">
        <text>sphinganine + NADP(+) = 3-oxosphinganine + NADPH + H(+)</text>
        <dbReference type="Rhea" id="RHEA:22640"/>
        <dbReference type="ChEBI" id="CHEBI:15378"/>
        <dbReference type="ChEBI" id="CHEBI:57783"/>
        <dbReference type="ChEBI" id="CHEBI:57817"/>
        <dbReference type="ChEBI" id="CHEBI:58299"/>
        <dbReference type="ChEBI" id="CHEBI:58349"/>
        <dbReference type="EC" id="1.1.1.102"/>
    </reaction>
    <physiologicalReaction direction="right-to-left" evidence="11">
        <dbReference type="Rhea" id="RHEA:22642"/>
    </physiologicalReaction>
</comment>
<keyword evidence="12" id="KW-0472">Membrane</keyword>
<protein>
    <recommendedName>
        <fullName evidence="9">3-dehydrosphinganine reductase</fullName>
        <ecNumber evidence="9">1.1.1.102</ecNumber>
    </recommendedName>
</protein>
<comment type="subcellular location">
    <subcellularLocation>
        <location evidence="1">Endoplasmic reticulum</location>
    </subcellularLocation>
</comment>
<reference evidence="13 14" key="1">
    <citation type="submission" date="2015-01" db="EMBL/GenBank/DDBJ databases">
        <title>The Genome Sequence of Cladophialophora immunda CBS83496.</title>
        <authorList>
            <consortium name="The Broad Institute Genomics Platform"/>
            <person name="Cuomo C."/>
            <person name="de Hoog S."/>
            <person name="Gorbushina A."/>
            <person name="Stielow B."/>
            <person name="Teixiera M."/>
            <person name="Abouelleil A."/>
            <person name="Chapman S.B."/>
            <person name="Priest M."/>
            <person name="Young S.K."/>
            <person name="Wortman J."/>
            <person name="Nusbaum C."/>
            <person name="Birren B."/>
        </authorList>
    </citation>
    <scope>NUCLEOTIDE SEQUENCE [LARGE SCALE GENOMIC DNA]</scope>
    <source>
        <strain evidence="13 14">CBS 83496</strain>
    </source>
</reference>
<dbReference type="GO" id="GO:0030148">
    <property type="term" value="P:sphingolipid biosynthetic process"/>
    <property type="evidence" value="ECO:0007669"/>
    <property type="project" value="InterPro"/>
</dbReference>
<dbReference type="EMBL" id="KN847040">
    <property type="protein sequence ID" value="KIW34582.1"/>
    <property type="molecule type" value="Genomic_DNA"/>
</dbReference>
<dbReference type="RefSeq" id="XP_016254798.1">
    <property type="nucleotide sequence ID" value="XM_016387870.1"/>
</dbReference>
<evidence type="ECO:0000313" key="14">
    <source>
        <dbReference type="Proteomes" id="UP000054466"/>
    </source>
</evidence>
<comment type="function">
    <text evidence="10">Catalyzes the reduction of 3'-oxosphinganine (3-ketodihydrosphingosine/KDS) to sphinganine (dihydrosphingosine/DHS), the second step of de novo sphingolipid biosynthesis.</text>
</comment>
<evidence type="ECO:0000256" key="9">
    <source>
        <dbReference type="ARBA" id="ARBA00026112"/>
    </source>
</evidence>
<dbReference type="HOGENOM" id="CLU_010194_3_0_1"/>
<accession>A0A0D2BAK1</accession>
<dbReference type="Proteomes" id="UP000054466">
    <property type="component" value="Unassembled WGS sequence"/>
</dbReference>
<dbReference type="EC" id="1.1.1.102" evidence="9"/>
<dbReference type="STRING" id="569365.A0A0D2BAK1"/>
<dbReference type="SUPFAM" id="SSF51735">
    <property type="entry name" value="NAD(P)-binding Rossmann-fold domains"/>
    <property type="match status" value="1"/>
</dbReference>
<dbReference type="GO" id="GO:0006666">
    <property type="term" value="P:3-keto-sphinganine metabolic process"/>
    <property type="evidence" value="ECO:0007669"/>
    <property type="project" value="InterPro"/>
</dbReference>
<keyword evidence="5" id="KW-0521">NADP</keyword>
<feature type="transmembrane region" description="Helical" evidence="12">
    <location>
        <begin position="333"/>
        <end position="350"/>
    </location>
</feature>
<dbReference type="InterPro" id="IPR002347">
    <property type="entry name" value="SDR_fam"/>
</dbReference>
<dbReference type="Gene3D" id="3.40.50.720">
    <property type="entry name" value="NAD(P)-binding Rossmann-like Domain"/>
    <property type="match status" value="1"/>
</dbReference>
<keyword evidence="8" id="KW-0443">Lipid metabolism</keyword>
<dbReference type="InterPro" id="IPR036291">
    <property type="entry name" value="NAD(P)-bd_dom_sf"/>
</dbReference>
<evidence type="ECO:0000256" key="1">
    <source>
        <dbReference type="ARBA" id="ARBA00004240"/>
    </source>
</evidence>
<dbReference type="GO" id="GO:0005789">
    <property type="term" value="C:endoplasmic reticulum membrane"/>
    <property type="evidence" value="ECO:0007669"/>
    <property type="project" value="TreeGrafter"/>
</dbReference>
<feature type="transmembrane region" description="Helical" evidence="12">
    <location>
        <begin position="6"/>
        <end position="27"/>
    </location>
</feature>
<dbReference type="InterPro" id="IPR045022">
    <property type="entry name" value="KDSR-like"/>
</dbReference>
<evidence type="ECO:0000256" key="4">
    <source>
        <dbReference type="ARBA" id="ARBA00022824"/>
    </source>
</evidence>
<evidence type="ECO:0000313" key="13">
    <source>
        <dbReference type="EMBL" id="KIW34582.1"/>
    </source>
</evidence>
<evidence type="ECO:0000256" key="8">
    <source>
        <dbReference type="ARBA" id="ARBA00023098"/>
    </source>
</evidence>
<dbReference type="OrthoDB" id="10267115at2759"/>
<evidence type="ECO:0000256" key="12">
    <source>
        <dbReference type="SAM" id="Phobius"/>
    </source>
</evidence>
<dbReference type="Pfam" id="PF00106">
    <property type="entry name" value="adh_short"/>
    <property type="match status" value="1"/>
</dbReference>
<proteinExistence type="predicted"/>
<keyword evidence="12" id="KW-1133">Transmembrane helix</keyword>
<evidence type="ECO:0000256" key="2">
    <source>
        <dbReference type="ARBA" id="ARBA00004760"/>
    </source>
</evidence>
<evidence type="ECO:0000256" key="10">
    <source>
        <dbReference type="ARBA" id="ARBA00044737"/>
    </source>
</evidence>
<evidence type="ECO:0000256" key="5">
    <source>
        <dbReference type="ARBA" id="ARBA00022857"/>
    </source>
</evidence>
<keyword evidence="14" id="KW-1185">Reference proteome</keyword>
<dbReference type="CDD" id="cd08939">
    <property type="entry name" value="KDSR-like_SDR_c"/>
    <property type="match status" value="1"/>
</dbReference>
<dbReference type="GO" id="GO:0047560">
    <property type="term" value="F:3-dehydrosphinganine reductase activity"/>
    <property type="evidence" value="ECO:0007669"/>
    <property type="project" value="UniProtKB-EC"/>
</dbReference>
<dbReference type="PRINTS" id="PR00081">
    <property type="entry name" value="GDHRDH"/>
</dbReference>
<evidence type="ECO:0000256" key="11">
    <source>
        <dbReference type="ARBA" id="ARBA00048930"/>
    </source>
</evidence>
<dbReference type="PANTHER" id="PTHR43550:SF3">
    <property type="entry name" value="3-KETODIHYDROSPHINGOSINE REDUCTASE"/>
    <property type="match status" value="1"/>
</dbReference>
<dbReference type="PANTHER" id="PTHR43550">
    <property type="entry name" value="3-KETODIHYDROSPHINGOSINE REDUCTASE"/>
    <property type="match status" value="1"/>
</dbReference>
<keyword evidence="12" id="KW-0812">Transmembrane</keyword>
<feature type="transmembrane region" description="Helical" evidence="12">
    <location>
        <begin position="295"/>
        <end position="313"/>
    </location>
</feature>
<sequence length="369" mass="40313">MSSDWWSQGSLTILTVLALALSTLLVARMVFPSKNHFPVEGLTAIVTGGSQGLGLAIAQELSARGANVAIVAQDIPKLETAVKTLQSRAKNAQSQRFLPLSFDLRAPESAPRILEEVKTWNDGEAPDLIFCCAGHCYPSFFADAPVEKLKDQMDTVYWSSAWMAHAAINMWKTPSSKAASNGNKSVSRPRPTRHLVFTCSTLAFFPVAGYSPYSPCKAAMRALADTLNQEVEVYNGSRQNPSLGPVPDADMKVHILFPMGIVSPGLENENKIKPSLTLQLEKDDKPQQPEEIAKIMLRRLGAGDFMISTMFLGHLMRGCGMSGSVRTNVMDVFWNWLGSIVIIFVAPDFVSKCKTWGKQKGMNATTNVS</sequence>
<keyword evidence="7" id="KW-0560">Oxidoreductase</keyword>
<keyword evidence="4" id="KW-0256">Endoplasmic reticulum</keyword>
<organism evidence="13 14">
    <name type="scientific">Cladophialophora immunda</name>
    <dbReference type="NCBI Taxonomy" id="569365"/>
    <lineage>
        <taxon>Eukaryota</taxon>
        <taxon>Fungi</taxon>
        <taxon>Dikarya</taxon>
        <taxon>Ascomycota</taxon>
        <taxon>Pezizomycotina</taxon>
        <taxon>Eurotiomycetes</taxon>
        <taxon>Chaetothyriomycetidae</taxon>
        <taxon>Chaetothyriales</taxon>
        <taxon>Herpotrichiellaceae</taxon>
        <taxon>Cladophialophora</taxon>
    </lineage>
</organism>
<dbReference type="AlphaFoldDB" id="A0A0D2BAK1"/>
<comment type="pathway">
    <text evidence="2">Lipid metabolism; sphingolipid metabolism.</text>
</comment>
<keyword evidence="6" id="KW-0746">Sphingolipid metabolism</keyword>
<evidence type="ECO:0000256" key="3">
    <source>
        <dbReference type="ARBA" id="ARBA00004991"/>
    </source>
</evidence>
<name>A0A0D2BAK1_9EURO</name>
<comment type="pathway">
    <text evidence="3">Sphingolipid metabolism.</text>
</comment>
<evidence type="ECO:0000256" key="6">
    <source>
        <dbReference type="ARBA" id="ARBA00022919"/>
    </source>
</evidence>
<gene>
    <name evidence="13" type="ORF">PV07_01357</name>
</gene>
<evidence type="ECO:0000256" key="7">
    <source>
        <dbReference type="ARBA" id="ARBA00023002"/>
    </source>
</evidence>
<dbReference type="VEuPathDB" id="FungiDB:PV07_01357"/>